<protein>
    <recommendedName>
        <fullName evidence="2">Zn(2)-C6 fungal-type domain-containing protein</fullName>
    </recommendedName>
</protein>
<dbReference type="PROSITE" id="PS50048">
    <property type="entry name" value="ZN2_CY6_FUNGAL_2"/>
    <property type="match status" value="1"/>
</dbReference>
<evidence type="ECO:0000256" key="1">
    <source>
        <dbReference type="ARBA" id="ARBA00023242"/>
    </source>
</evidence>
<dbReference type="PANTHER" id="PTHR31668:SF20">
    <property type="entry name" value="ZN(II)2CYS6 TRANSCRIPTION FACTOR (EUROFUNG)"/>
    <property type="match status" value="1"/>
</dbReference>
<dbReference type="SMART" id="SM00066">
    <property type="entry name" value="GAL4"/>
    <property type="match status" value="1"/>
</dbReference>
<dbReference type="GeneID" id="39581602"/>
<dbReference type="InterPro" id="IPR036864">
    <property type="entry name" value="Zn2-C6_fun-type_DNA-bd_sf"/>
</dbReference>
<organism evidence="3 4">
    <name type="scientific">Sodiomyces alkalinus (strain CBS 110278 / VKM F-3762 / F11)</name>
    <name type="common">Alkaliphilic filamentous fungus</name>
    <dbReference type="NCBI Taxonomy" id="1314773"/>
    <lineage>
        <taxon>Eukaryota</taxon>
        <taxon>Fungi</taxon>
        <taxon>Dikarya</taxon>
        <taxon>Ascomycota</taxon>
        <taxon>Pezizomycotina</taxon>
        <taxon>Sordariomycetes</taxon>
        <taxon>Hypocreomycetidae</taxon>
        <taxon>Glomerellales</taxon>
        <taxon>Plectosphaerellaceae</taxon>
        <taxon>Sodiomyces</taxon>
    </lineage>
</organism>
<evidence type="ECO:0000313" key="4">
    <source>
        <dbReference type="Proteomes" id="UP000272025"/>
    </source>
</evidence>
<dbReference type="InterPro" id="IPR001138">
    <property type="entry name" value="Zn2Cys6_DnaBD"/>
</dbReference>
<keyword evidence="4" id="KW-1185">Reference proteome</keyword>
<dbReference type="CDD" id="cd12148">
    <property type="entry name" value="fungal_TF_MHR"/>
    <property type="match status" value="1"/>
</dbReference>
<dbReference type="STRING" id="1314773.A0A3N2Q4A6"/>
<accession>A0A3N2Q4A6</accession>
<dbReference type="GO" id="GO:0000981">
    <property type="term" value="F:DNA-binding transcription factor activity, RNA polymerase II-specific"/>
    <property type="evidence" value="ECO:0007669"/>
    <property type="project" value="InterPro"/>
</dbReference>
<dbReference type="EMBL" id="ML119052">
    <property type="protein sequence ID" value="ROT41546.1"/>
    <property type="molecule type" value="Genomic_DNA"/>
</dbReference>
<dbReference type="RefSeq" id="XP_028469352.1">
    <property type="nucleotide sequence ID" value="XM_028613124.1"/>
</dbReference>
<dbReference type="InterPro" id="IPR050797">
    <property type="entry name" value="Carb_Metab_Trans_Reg"/>
</dbReference>
<keyword evidence="1" id="KW-0539">Nucleus</keyword>
<dbReference type="AlphaFoldDB" id="A0A3N2Q4A6"/>
<dbReference type="Proteomes" id="UP000272025">
    <property type="component" value="Unassembled WGS sequence"/>
</dbReference>
<evidence type="ECO:0000259" key="2">
    <source>
        <dbReference type="PROSITE" id="PS50048"/>
    </source>
</evidence>
<evidence type="ECO:0000313" key="3">
    <source>
        <dbReference type="EMBL" id="ROT41546.1"/>
    </source>
</evidence>
<dbReference type="GO" id="GO:0008270">
    <property type="term" value="F:zinc ion binding"/>
    <property type="evidence" value="ECO:0007669"/>
    <property type="project" value="InterPro"/>
</dbReference>
<name>A0A3N2Q4A6_SODAK</name>
<dbReference type="CDD" id="cd00067">
    <property type="entry name" value="GAL4"/>
    <property type="match status" value="1"/>
</dbReference>
<dbReference type="OrthoDB" id="4132249at2759"/>
<dbReference type="PANTHER" id="PTHR31668">
    <property type="entry name" value="GLUCOSE TRANSPORT TRANSCRIPTION REGULATOR RGT1-RELATED-RELATED"/>
    <property type="match status" value="1"/>
</dbReference>
<sequence length="504" mass="55430">MDNITCVVTCFVERDGQPKLKRAQVTRACERCRNLRRACSDFRPCQRCVNHGLADQCLGMPGPVQLAWRGPALGGASTNPLVTTGYHGHALHYGPHDAVGRLARLLPVAILDYCTERFFAKLYTTIPILTPEHVTRLKSSAGASEAGLEAHCLLAALCAMVLLQVEEPDSLYRQGLATEKNAAYGERLLEEALSVHRSLGRKSNPSYELCLLTFFLYACHATLLHHSQAFIFLRETTTLWLLLKPSSHGPSVKLLIDRLFWVLLISERSHGVRYRRPVTLQITAETPPLLSPTESDSDSDSDSVLGGFASLAALFVPLDTSFVAALNHEKLAAPPTAASLSYIECCVNTALNPTLRLQDTQKANLRVTQLWLRIILWQIRLRLGHLTEDAAKHSLTFHYPLEVAKDLTLSTRDLALGSIKVHGVGLTEKLFDIASAVVDVLARVPITPSSPHGVGTSPRDDLNYVRRLITQLPGGRDIYDALLDKHIEQAVPGMHLGQVHALPS</sequence>
<dbReference type="Pfam" id="PF00172">
    <property type="entry name" value="Zn_clus"/>
    <property type="match status" value="1"/>
</dbReference>
<reference evidence="3 4" key="1">
    <citation type="journal article" date="2018" name="Mol. Ecol.">
        <title>The obligate alkalophilic soda-lake fungus Sodiomyces alkalinus has shifted to a protein diet.</title>
        <authorList>
            <person name="Grum-Grzhimaylo A.A."/>
            <person name="Falkoski D.L."/>
            <person name="van den Heuvel J."/>
            <person name="Valero-Jimenez C.A."/>
            <person name="Min B."/>
            <person name="Choi I.G."/>
            <person name="Lipzen A."/>
            <person name="Daum C.G."/>
            <person name="Aanen D.K."/>
            <person name="Tsang A."/>
            <person name="Henrissat B."/>
            <person name="Bilanenko E.N."/>
            <person name="de Vries R.P."/>
            <person name="van Kan J.A.L."/>
            <person name="Grigoriev I.V."/>
            <person name="Debets A.J.M."/>
        </authorList>
    </citation>
    <scope>NUCLEOTIDE SEQUENCE [LARGE SCALE GENOMIC DNA]</scope>
    <source>
        <strain evidence="3 4">F11</strain>
    </source>
</reference>
<proteinExistence type="predicted"/>
<feature type="domain" description="Zn(2)-C6 fungal-type" evidence="2">
    <location>
        <begin position="28"/>
        <end position="57"/>
    </location>
</feature>
<dbReference type="PROSITE" id="PS00463">
    <property type="entry name" value="ZN2_CY6_FUNGAL_1"/>
    <property type="match status" value="1"/>
</dbReference>
<dbReference type="SUPFAM" id="SSF57701">
    <property type="entry name" value="Zn2/Cys6 DNA-binding domain"/>
    <property type="match status" value="1"/>
</dbReference>
<gene>
    <name evidence="3" type="ORF">SODALDRAFT_343454</name>
</gene>